<protein>
    <submittedName>
        <fullName evidence="1">Uncharacterized protein</fullName>
    </submittedName>
</protein>
<reference evidence="1" key="2">
    <citation type="submission" date="2021-09" db="EMBL/GenBank/DDBJ databases">
        <authorList>
            <person name="Gilroy R."/>
        </authorList>
    </citation>
    <scope>NUCLEOTIDE SEQUENCE</scope>
    <source>
        <strain evidence="1">4100</strain>
    </source>
</reference>
<evidence type="ECO:0000313" key="2">
    <source>
        <dbReference type="Proteomes" id="UP000711407"/>
    </source>
</evidence>
<dbReference type="EMBL" id="DYXT01000046">
    <property type="protein sequence ID" value="HJE39845.1"/>
    <property type="molecule type" value="Genomic_DNA"/>
</dbReference>
<proteinExistence type="predicted"/>
<reference evidence="1" key="1">
    <citation type="journal article" date="2021" name="PeerJ">
        <title>Extensive microbial diversity within the chicken gut microbiome revealed by metagenomics and culture.</title>
        <authorList>
            <person name="Gilroy R."/>
            <person name="Ravi A."/>
            <person name="Getino M."/>
            <person name="Pursley I."/>
            <person name="Horton D.L."/>
            <person name="Alikhan N.F."/>
            <person name="Baker D."/>
            <person name="Gharbi K."/>
            <person name="Hall N."/>
            <person name="Watson M."/>
            <person name="Adriaenssens E.M."/>
            <person name="Foster-Nyarko E."/>
            <person name="Jarju S."/>
            <person name="Secka A."/>
            <person name="Antonio M."/>
            <person name="Oren A."/>
            <person name="Chaudhuri R.R."/>
            <person name="La Ragione R."/>
            <person name="Hildebrand F."/>
            <person name="Pallen M.J."/>
        </authorList>
    </citation>
    <scope>NUCLEOTIDE SEQUENCE</scope>
    <source>
        <strain evidence="1">4100</strain>
    </source>
</reference>
<dbReference type="AlphaFoldDB" id="A0A4V1LAG4"/>
<gene>
    <name evidence="1" type="ORF">K8V47_08835</name>
</gene>
<dbReference type="Proteomes" id="UP000711407">
    <property type="component" value="Unassembled WGS sequence"/>
</dbReference>
<name>A0A4V1LAG4_9BACT</name>
<organism evidence="1 2">
    <name type="scientific">Candidatus Amulumruptor caecigallinarius</name>
    <dbReference type="NCBI Taxonomy" id="2109911"/>
    <lineage>
        <taxon>Bacteria</taxon>
        <taxon>Pseudomonadati</taxon>
        <taxon>Bacteroidota</taxon>
        <taxon>Bacteroidia</taxon>
        <taxon>Bacteroidales</taxon>
        <taxon>Muribaculaceae</taxon>
        <taxon>Candidatus Amulumruptor</taxon>
    </lineage>
</organism>
<accession>A0A4V1LAG4</accession>
<sequence length="357" mass="40248">MNNDKHEIQEQQILDFLRPRCEIKASDNLRKRVAHTLNPQKRSKHLKWAVGCITSVAAAVAVIILTASPRVSAKDVIRDALAFIEDSFTVKFEARTLPSENFAYFDKDLPFTPVTLSVSGNDWMVDKGGRKAMGNDSIRYMWLPAYNTGWMTRNPKPNFIEDFNRLLDPRQLLSSYLALPDGNMVMRTTDDRIVISTDKYGLTYCYAFDKKSHRLMSYTISDGDVVLLRTTGISYESSKHPLASVPDNINWIDVSEMKDSFMGLSAEEAVQVALAALKDWKADIVTQGFDHAYYDVDRFKETYSGAVLLGVGSSRQGATPYKFFVPYRIRLKDGTIQDGNLSLEHQTDGSWIIDGGI</sequence>
<comment type="caution">
    <text evidence="1">The sequence shown here is derived from an EMBL/GenBank/DDBJ whole genome shotgun (WGS) entry which is preliminary data.</text>
</comment>
<evidence type="ECO:0000313" key="1">
    <source>
        <dbReference type="EMBL" id="HJE39845.1"/>
    </source>
</evidence>